<dbReference type="Proteomes" id="UP000178776">
    <property type="component" value="Chromosome"/>
</dbReference>
<sequence length="93" mass="10628">MLRTMFSEIDVVIYQVVADWKDRTGLKLKHLADELGINPNSLRRKINRDKVSHCPARFSVAERARLYELTGDERLAPFLPREAANDYALAEAA</sequence>
<dbReference type="AlphaFoldDB" id="A0A1D9LC17"/>
<reference evidence="1 2" key="1">
    <citation type="submission" date="2016-10" db="EMBL/GenBank/DDBJ databases">
        <title>Chromobacterium muskegensis sp. nov., an insecticidal bacterium isolated from Sphagnum bogs.</title>
        <authorList>
            <person name="Sparks M.E."/>
            <person name="Blackburn M.B."/>
            <person name="Gundersen-Rindal D.E."/>
            <person name="Mitchell A."/>
            <person name="Farrar R."/>
            <person name="Kuhar D."/>
        </authorList>
    </citation>
    <scope>NUCLEOTIDE SEQUENCE [LARGE SCALE GENOMIC DNA]</scope>
    <source>
        <strain evidence="1 2">21-1</strain>
    </source>
</reference>
<dbReference type="EMBL" id="CP017707">
    <property type="protein sequence ID" value="AOZ48818.1"/>
    <property type="molecule type" value="Genomic_DNA"/>
</dbReference>
<gene>
    <name evidence="1" type="ORF">BKX93_01610</name>
</gene>
<dbReference type="Pfam" id="PF06892">
    <property type="entry name" value="Phage_CP76"/>
    <property type="match status" value="1"/>
</dbReference>
<evidence type="ECO:0000313" key="1">
    <source>
        <dbReference type="EMBL" id="AOZ48818.1"/>
    </source>
</evidence>
<evidence type="ECO:0008006" key="3">
    <source>
        <dbReference type="Google" id="ProtNLM"/>
    </source>
</evidence>
<name>A0A1D9LC17_9NEIS</name>
<protein>
    <recommendedName>
        <fullName evidence="3">DNA-binding protein</fullName>
    </recommendedName>
</protein>
<proteinExistence type="predicted"/>
<dbReference type="GO" id="GO:0003677">
    <property type="term" value="F:DNA binding"/>
    <property type="evidence" value="ECO:0007669"/>
    <property type="project" value="InterPro"/>
</dbReference>
<organism evidence="1 2">
    <name type="scientific">Chromobacterium vaccinii</name>
    <dbReference type="NCBI Taxonomy" id="1108595"/>
    <lineage>
        <taxon>Bacteria</taxon>
        <taxon>Pseudomonadati</taxon>
        <taxon>Pseudomonadota</taxon>
        <taxon>Betaproteobacteria</taxon>
        <taxon>Neisseriales</taxon>
        <taxon>Chromobacteriaceae</taxon>
        <taxon>Chromobacterium</taxon>
    </lineage>
</organism>
<dbReference type="InterPro" id="IPR009679">
    <property type="entry name" value="Phage_186_CII-like"/>
</dbReference>
<dbReference type="KEGG" id="cvc:BKX93_01610"/>
<evidence type="ECO:0000313" key="2">
    <source>
        <dbReference type="Proteomes" id="UP000178776"/>
    </source>
</evidence>
<accession>A0A1D9LC17</accession>